<dbReference type="KEGG" id="gcr:GcLGCM259_1569"/>
<organism evidence="1 2">
    <name type="scientific">Glutamicibacter creatinolyticus</name>
    <dbReference type="NCBI Taxonomy" id="162496"/>
    <lineage>
        <taxon>Bacteria</taxon>
        <taxon>Bacillati</taxon>
        <taxon>Actinomycetota</taxon>
        <taxon>Actinomycetes</taxon>
        <taxon>Micrococcales</taxon>
        <taxon>Micrococcaceae</taxon>
        <taxon>Glutamicibacter</taxon>
    </lineage>
</organism>
<dbReference type="Proteomes" id="UP000307000">
    <property type="component" value="Chromosome"/>
</dbReference>
<dbReference type="PANTHER" id="PTHR41291:SF1">
    <property type="entry name" value="DNA ALKYLATION REPAIR PROTEIN"/>
    <property type="match status" value="1"/>
</dbReference>
<dbReference type="InterPro" id="IPR014825">
    <property type="entry name" value="DNA_alkylation"/>
</dbReference>
<protein>
    <submittedName>
        <fullName evidence="1">DNA alkylation repair enzyme</fullName>
    </submittedName>
</protein>
<dbReference type="InterPro" id="IPR016024">
    <property type="entry name" value="ARM-type_fold"/>
</dbReference>
<evidence type="ECO:0000313" key="1">
    <source>
        <dbReference type="EMBL" id="QCY47300.1"/>
    </source>
</evidence>
<gene>
    <name evidence="1" type="ORF">GcLGCM259_1569</name>
</gene>
<dbReference type="EMBL" id="CP034412">
    <property type="protein sequence ID" value="QCY47300.1"/>
    <property type="molecule type" value="Genomic_DNA"/>
</dbReference>
<name>A0A5B7WVR6_9MICC</name>
<proteinExistence type="predicted"/>
<accession>A0A5B7WVR6</accession>
<dbReference type="PANTHER" id="PTHR41291">
    <property type="entry name" value="DNA ALKYLATION REPAIR PROTEIN"/>
    <property type="match status" value="1"/>
</dbReference>
<dbReference type="AlphaFoldDB" id="A0A5B7WVR6"/>
<evidence type="ECO:0000313" key="2">
    <source>
        <dbReference type="Proteomes" id="UP000307000"/>
    </source>
</evidence>
<dbReference type="Gene3D" id="1.25.10.90">
    <property type="match status" value="1"/>
</dbReference>
<reference evidence="1 2" key="1">
    <citation type="submission" date="2018-12" db="EMBL/GenBank/DDBJ databases">
        <title>Complete Genome Sequence of Glutamicibacter creatinolyticus strain LGCM259,isolated from an abscess of a 12-year-old mare in Italy.</title>
        <authorList>
            <person name="Santos R.G."/>
            <person name="Silva A.L."/>
            <person name="Seyffert N."/>
            <person name="Castro T.L.P."/>
            <person name="Attili A.R."/>
            <person name="Rifici C."/>
            <person name="Mazzullo G."/>
            <person name="Brenig B."/>
            <person name="Venanzi F."/>
            <person name="Azevedo V."/>
        </authorList>
    </citation>
    <scope>NUCLEOTIDE SEQUENCE [LARGE SCALE GENOMIC DNA]</scope>
    <source>
        <strain evidence="1 2">LGCM 259</strain>
    </source>
</reference>
<dbReference type="Pfam" id="PF08713">
    <property type="entry name" value="DNA_alkylation"/>
    <property type="match status" value="1"/>
</dbReference>
<keyword evidence="2" id="KW-1185">Reference proteome</keyword>
<dbReference type="SUPFAM" id="SSF48371">
    <property type="entry name" value="ARM repeat"/>
    <property type="match status" value="1"/>
</dbReference>
<sequence>MSEHGMTKRDELHPGSSMVAIRDEIQRLEDPRMRAVNEKQGNDFGINLTKLRAMAKTLKTNQELAEELWQSGESTMRLLALLICRPKAFSQEQLDAWLREARVPKVQDWLLNYVVKKGKFLEPLRQLWIADRDPVTASAGWELTAHQVIKAPQLLDLAALLDTIEEQMAAAPERLQWSMNTTLAQIGINHPEHRERALAIGNSLQVLADYPTSPGCTSPFAPEWINEMVRRQQAAAQ</sequence>